<accession>A0ABT1BIH1</accession>
<evidence type="ECO:0000313" key="4">
    <source>
        <dbReference type="EMBL" id="MCO5976010.1"/>
    </source>
</evidence>
<evidence type="ECO:0000313" key="5">
    <source>
        <dbReference type="Proteomes" id="UP001204851"/>
    </source>
</evidence>
<dbReference type="RefSeq" id="WP_252768484.1">
    <property type="nucleotide sequence ID" value="NZ_JAMXMC010000002.1"/>
</dbReference>
<protein>
    <submittedName>
        <fullName evidence="4">GNAT family N-acetyltransferase</fullName>
    </submittedName>
</protein>
<proteinExistence type="predicted"/>
<evidence type="ECO:0000256" key="1">
    <source>
        <dbReference type="ARBA" id="ARBA00022679"/>
    </source>
</evidence>
<organism evidence="4 5">
    <name type="scientific">Ideonella oryzae</name>
    <dbReference type="NCBI Taxonomy" id="2937441"/>
    <lineage>
        <taxon>Bacteria</taxon>
        <taxon>Pseudomonadati</taxon>
        <taxon>Pseudomonadota</taxon>
        <taxon>Betaproteobacteria</taxon>
        <taxon>Burkholderiales</taxon>
        <taxon>Sphaerotilaceae</taxon>
        <taxon>Ideonella</taxon>
    </lineage>
</organism>
<keyword evidence="1" id="KW-0808">Transferase</keyword>
<dbReference type="InterPro" id="IPR016181">
    <property type="entry name" value="Acyl_CoA_acyltransferase"/>
</dbReference>
<reference evidence="4 5" key="1">
    <citation type="submission" date="2022-06" db="EMBL/GenBank/DDBJ databases">
        <title>Ideonella sp. NS12-5 Genome sequencing and assembly.</title>
        <authorList>
            <person name="Jung Y."/>
        </authorList>
    </citation>
    <scope>NUCLEOTIDE SEQUENCE [LARGE SCALE GENOMIC DNA]</scope>
    <source>
        <strain evidence="4 5">NS12-5</strain>
    </source>
</reference>
<keyword evidence="2" id="KW-0012">Acyltransferase</keyword>
<dbReference type="Pfam" id="PF00583">
    <property type="entry name" value="Acetyltransf_1"/>
    <property type="match status" value="1"/>
</dbReference>
<dbReference type="EMBL" id="JAMXMC010000002">
    <property type="protein sequence ID" value="MCO5976010.1"/>
    <property type="molecule type" value="Genomic_DNA"/>
</dbReference>
<name>A0ABT1BIH1_9BURK</name>
<dbReference type="InterPro" id="IPR000182">
    <property type="entry name" value="GNAT_dom"/>
</dbReference>
<gene>
    <name evidence="4" type="ORF">M0L44_04615</name>
</gene>
<dbReference type="PANTHER" id="PTHR43072">
    <property type="entry name" value="N-ACETYLTRANSFERASE"/>
    <property type="match status" value="1"/>
</dbReference>
<sequence length="177" mass="19520">MNDITLRPCEADAHASAILAIFNDAIAHSTALYEYQPRTLKTMETWFATKQAGGFPVIGAFDAAGELLGFASWGSFRAFPAFKYTVEHSVYVRHDQRGRGIGKQLLRELLRLAEASDRVHALIAGIDMQNTGSIALHEKLGFRSVGVLPQVGFKFGRWLDLGFWQLTLATPNQPVDG</sequence>
<comment type="caution">
    <text evidence="4">The sequence shown here is derived from an EMBL/GenBank/DDBJ whole genome shotgun (WGS) entry which is preliminary data.</text>
</comment>
<dbReference type="PANTHER" id="PTHR43072:SF23">
    <property type="entry name" value="UPF0039 PROTEIN C11D3.02C"/>
    <property type="match status" value="1"/>
</dbReference>
<keyword evidence="5" id="KW-1185">Reference proteome</keyword>
<evidence type="ECO:0000256" key="2">
    <source>
        <dbReference type="ARBA" id="ARBA00023315"/>
    </source>
</evidence>
<dbReference type="Proteomes" id="UP001204851">
    <property type="component" value="Unassembled WGS sequence"/>
</dbReference>
<dbReference type="SUPFAM" id="SSF55729">
    <property type="entry name" value="Acyl-CoA N-acyltransferases (Nat)"/>
    <property type="match status" value="1"/>
</dbReference>
<evidence type="ECO:0000259" key="3">
    <source>
        <dbReference type="PROSITE" id="PS51186"/>
    </source>
</evidence>
<feature type="domain" description="N-acetyltransferase" evidence="3">
    <location>
        <begin position="4"/>
        <end position="160"/>
    </location>
</feature>
<dbReference type="Gene3D" id="3.40.630.30">
    <property type="match status" value="1"/>
</dbReference>
<dbReference type="PROSITE" id="PS51186">
    <property type="entry name" value="GNAT"/>
    <property type="match status" value="1"/>
</dbReference>